<dbReference type="InterPro" id="IPR006144">
    <property type="entry name" value="Secretion_HlyD_CS"/>
</dbReference>
<feature type="coiled-coil region" evidence="10">
    <location>
        <begin position="161"/>
        <end position="188"/>
    </location>
</feature>
<keyword evidence="10" id="KW-0175">Coiled coil</keyword>
<dbReference type="GO" id="GO:0009306">
    <property type="term" value="P:protein secretion"/>
    <property type="evidence" value="ECO:0007669"/>
    <property type="project" value="InterPro"/>
</dbReference>
<gene>
    <name evidence="13" type="ORF">DAI18_08340</name>
</gene>
<evidence type="ECO:0000256" key="7">
    <source>
        <dbReference type="ARBA" id="ARBA00022989"/>
    </source>
</evidence>
<evidence type="ECO:0000256" key="9">
    <source>
        <dbReference type="RuleBase" id="RU365093"/>
    </source>
</evidence>
<dbReference type="AlphaFoldDB" id="A0A2S0PF59"/>
<proteinExistence type="inferred from homology"/>
<evidence type="ECO:0000256" key="3">
    <source>
        <dbReference type="ARBA" id="ARBA00022448"/>
    </source>
</evidence>
<name>A0A2S0PF59_9NEIS</name>
<dbReference type="PRINTS" id="PR01490">
    <property type="entry name" value="RTXTOXIND"/>
</dbReference>
<protein>
    <recommendedName>
        <fullName evidence="9">Membrane fusion protein (MFP) family protein</fullName>
    </recommendedName>
</protein>
<keyword evidence="4 9" id="KW-1003">Cell membrane</keyword>
<dbReference type="SUPFAM" id="SSF111369">
    <property type="entry name" value="HlyD-like secretion proteins"/>
    <property type="match status" value="1"/>
</dbReference>
<dbReference type="Pfam" id="PF26002">
    <property type="entry name" value="Beta-barrel_AprE"/>
    <property type="match status" value="1"/>
</dbReference>
<dbReference type="Pfam" id="PF25994">
    <property type="entry name" value="HH_AprE"/>
    <property type="match status" value="1"/>
</dbReference>
<reference evidence="13 14" key="1">
    <citation type="submission" date="2018-04" db="EMBL/GenBank/DDBJ databases">
        <title>Denitrifier Microvirgula.</title>
        <authorList>
            <person name="Anderson E."/>
            <person name="Jang J."/>
            <person name="Ishii S."/>
        </authorList>
    </citation>
    <scope>NUCLEOTIDE SEQUENCE [LARGE SCALE GENOMIC DNA]</scope>
    <source>
        <strain evidence="13 14">BE2.4</strain>
    </source>
</reference>
<evidence type="ECO:0000256" key="5">
    <source>
        <dbReference type="ARBA" id="ARBA00022519"/>
    </source>
</evidence>
<feature type="domain" description="AprE-like beta-barrel" evidence="12">
    <location>
        <begin position="332"/>
        <end position="421"/>
    </location>
</feature>
<evidence type="ECO:0000256" key="10">
    <source>
        <dbReference type="SAM" id="Coils"/>
    </source>
</evidence>
<dbReference type="OrthoDB" id="9775513at2"/>
<evidence type="ECO:0000256" key="6">
    <source>
        <dbReference type="ARBA" id="ARBA00022692"/>
    </source>
</evidence>
<evidence type="ECO:0000259" key="12">
    <source>
        <dbReference type="Pfam" id="PF26002"/>
    </source>
</evidence>
<evidence type="ECO:0000256" key="1">
    <source>
        <dbReference type="ARBA" id="ARBA00004377"/>
    </source>
</evidence>
<evidence type="ECO:0000313" key="14">
    <source>
        <dbReference type="Proteomes" id="UP000244173"/>
    </source>
</evidence>
<dbReference type="InterPro" id="IPR050739">
    <property type="entry name" value="MFP"/>
</dbReference>
<comment type="subcellular location">
    <subcellularLocation>
        <location evidence="1 9">Cell inner membrane</location>
        <topology evidence="1 9">Single-pass membrane protein</topology>
    </subcellularLocation>
</comment>
<dbReference type="InterPro" id="IPR010129">
    <property type="entry name" value="T1SS_HlyD"/>
</dbReference>
<keyword evidence="6 9" id="KW-0812">Transmembrane</keyword>
<feature type="transmembrane region" description="Helical" evidence="9">
    <location>
        <begin position="24"/>
        <end position="45"/>
    </location>
</feature>
<dbReference type="PROSITE" id="PS00543">
    <property type="entry name" value="HLYD_FAMILY"/>
    <property type="match status" value="1"/>
</dbReference>
<keyword evidence="5 9" id="KW-0997">Cell inner membrane</keyword>
<dbReference type="GO" id="GO:0005886">
    <property type="term" value="C:plasma membrane"/>
    <property type="evidence" value="ECO:0007669"/>
    <property type="project" value="UniProtKB-SubCell"/>
</dbReference>
<dbReference type="Gene3D" id="1.10.287.470">
    <property type="entry name" value="Helix hairpin bin"/>
    <property type="match status" value="1"/>
</dbReference>
<keyword evidence="3 9" id="KW-0813">Transport</keyword>
<keyword evidence="8 9" id="KW-0472">Membrane</keyword>
<dbReference type="KEGG" id="maer:DAI18_08340"/>
<dbReference type="PANTHER" id="PTHR30386:SF17">
    <property type="entry name" value="ALKALINE PROTEASE SECRETION PROTEIN APRE"/>
    <property type="match status" value="1"/>
</dbReference>
<feature type="domain" description="AprE-like long alpha-helical hairpin" evidence="11">
    <location>
        <begin position="101"/>
        <end position="288"/>
    </location>
</feature>
<dbReference type="EMBL" id="CP028519">
    <property type="protein sequence ID" value="AVY96024.1"/>
    <property type="molecule type" value="Genomic_DNA"/>
</dbReference>
<comment type="similarity">
    <text evidence="2 9">Belongs to the membrane fusion protein (MFP) (TC 8.A.1) family.</text>
</comment>
<evidence type="ECO:0000256" key="4">
    <source>
        <dbReference type="ARBA" id="ARBA00022475"/>
    </source>
</evidence>
<dbReference type="InterPro" id="IPR058781">
    <property type="entry name" value="HH_AprE-like"/>
</dbReference>
<evidence type="ECO:0000256" key="2">
    <source>
        <dbReference type="ARBA" id="ARBA00009477"/>
    </source>
</evidence>
<sequence length="444" mass="48883">MDAEATRPASEGEASPVDINSHRAVRWGLGVLILGFGGFMLWAMLAPLDAGVTSPGSVKVASNRKTIQHLTGGTVDAILVREGQAVKKNQVLVKLNPTQSGSQLGMAEAQFISAKAVESRLVAERDGKTNLEPIPELKSFGDDLRVKEAIALQTRLFTTRRSSLDSEIRILEENLAAALEQLHGQEQVRQSRQQQLGFLNEELKGVREMAREGYVPRNRMLGLERDALQINGSLAEDLANIGRTHNQIAELKLRILQRRQEYQKEVQSLLTDVQKDANAQADRLSALRYEFENTQIKSPIDGIVVGLNVHTVGGVIQPGFHIMDVVPRNEPMVVEAQVAPQLIDKVHPGLPVELSFPAFSHAKTPNVPGVVDTVSADRLVDERTNMPYYLVQVKVTDKGLVMLGQNQIRPGMPASVVVKTGERTMLNYLIKPLLDRVDGAFKEQ</sequence>
<evidence type="ECO:0000313" key="13">
    <source>
        <dbReference type="EMBL" id="AVY96024.1"/>
    </source>
</evidence>
<evidence type="ECO:0000259" key="11">
    <source>
        <dbReference type="Pfam" id="PF25994"/>
    </source>
</evidence>
<accession>A0A2S0PF59</accession>
<dbReference type="Proteomes" id="UP000244173">
    <property type="component" value="Chromosome"/>
</dbReference>
<organism evidence="13 14">
    <name type="scientific">Microvirgula aerodenitrificans</name>
    <dbReference type="NCBI Taxonomy" id="57480"/>
    <lineage>
        <taxon>Bacteria</taxon>
        <taxon>Pseudomonadati</taxon>
        <taxon>Pseudomonadota</taxon>
        <taxon>Betaproteobacteria</taxon>
        <taxon>Neisseriales</taxon>
        <taxon>Aquaspirillaceae</taxon>
        <taxon>Microvirgula</taxon>
    </lineage>
</organism>
<keyword evidence="14" id="KW-1185">Reference proteome</keyword>
<dbReference type="Gene3D" id="2.40.50.100">
    <property type="match status" value="1"/>
</dbReference>
<dbReference type="STRING" id="1122240.GCA_000620105_02213"/>
<keyword evidence="7 9" id="KW-1133">Transmembrane helix</keyword>
<dbReference type="PANTHER" id="PTHR30386">
    <property type="entry name" value="MEMBRANE FUSION SUBUNIT OF EMRAB-TOLC MULTIDRUG EFFLUX PUMP"/>
    <property type="match status" value="1"/>
</dbReference>
<dbReference type="NCBIfam" id="TIGR01843">
    <property type="entry name" value="type_I_hlyD"/>
    <property type="match status" value="1"/>
</dbReference>
<dbReference type="InterPro" id="IPR058982">
    <property type="entry name" value="Beta-barrel_AprE"/>
</dbReference>
<dbReference type="Gene3D" id="2.40.30.170">
    <property type="match status" value="1"/>
</dbReference>
<evidence type="ECO:0000256" key="8">
    <source>
        <dbReference type="ARBA" id="ARBA00023136"/>
    </source>
</evidence>